<feature type="transmembrane region" description="Helical" evidence="9">
    <location>
        <begin position="118"/>
        <end position="136"/>
    </location>
</feature>
<keyword evidence="3" id="KW-0813">Transport</keyword>
<dbReference type="GO" id="GO:1902600">
    <property type="term" value="P:proton transmembrane transport"/>
    <property type="evidence" value="ECO:0007669"/>
    <property type="project" value="InterPro"/>
</dbReference>
<evidence type="ECO:0000313" key="12">
    <source>
        <dbReference type="Proteomes" id="UP000000393"/>
    </source>
</evidence>
<dbReference type="GO" id="GO:0006813">
    <property type="term" value="P:potassium ion transport"/>
    <property type="evidence" value="ECO:0007669"/>
    <property type="project" value="InterPro"/>
</dbReference>
<dbReference type="OrthoDB" id="3418949at2"/>
<dbReference type="AlphaFoldDB" id="D8K4N3"/>
<evidence type="ECO:0000256" key="5">
    <source>
        <dbReference type="ARBA" id="ARBA00022692"/>
    </source>
</evidence>
<feature type="transmembrane region" description="Helical" evidence="9">
    <location>
        <begin position="57"/>
        <end position="76"/>
    </location>
</feature>
<dbReference type="SUPFAM" id="SSF51735">
    <property type="entry name" value="NAD(P)-binding Rossmann-fold domains"/>
    <property type="match status" value="1"/>
</dbReference>
<sequence length="566" mass="60592">MLHSSPLITTLAVALGLALALGFLAERIKLPALVGYLLAGILISPSTPGFIADIEIARQLAEIGIMLLMFGVGLHLSLEELLSVRKIALPGAVLQIVITTSLSTGIAIVWGWELGSAMVFGLTLSVASTVVLLKALETHSILDSVNGRIAVGWIVVEDITMVLVLVFLPPLAGWLDGDGANTQSLELGWTLGITLTKVTVFAALMLIVGRRFFPWLLWQVADTGSRELFTLCVVAAAVSIAYGATTLFGVSFALGAFFAGMVLRESELSHRAAAESLPLRDAFAVLFFVSVGVLFDPVILIEQPLELLTVVTIIIIGKPLAAATLILTFRYPLNTALTISAGLAQIGEFSFILAGLGVSLGLLTVEGQSLVLAGAITSIALNPLVFKAIEPLQRWLRSRSVLARVLEKSSDPLAELPMSTEQKYLSKQVVLVGYGQIGRRIGKILTEQRIPYVVAEQNRELVETLRKQGIPAVSGDASDPTVLIQAHIARAKVLIITVPGAFSTRQMIKTARTLNPTIKTVIHGYSKEETILLEQEGAGKIFLGENELATNMALHVLEQLGKKSKH</sequence>
<dbReference type="NCBIfam" id="NF007950">
    <property type="entry name" value="PRK10669.1"/>
    <property type="match status" value="1"/>
</dbReference>
<dbReference type="Proteomes" id="UP000000393">
    <property type="component" value="Chromosome"/>
</dbReference>
<protein>
    <submittedName>
        <fullName evidence="11">Sodium/hydrogen exchanger</fullName>
    </submittedName>
</protein>
<feature type="transmembrane region" description="Helical" evidence="9">
    <location>
        <begin position="343"/>
        <end position="363"/>
    </location>
</feature>
<comment type="similarity">
    <text evidence="2">Belongs to the monovalent cation:proton antiporter 2 (CPA2) transporter (TC 2.A.37) family.</text>
</comment>
<dbReference type="RefSeq" id="WP_013221895.1">
    <property type="nucleotide sequence ID" value="NC_014315.1"/>
</dbReference>
<proteinExistence type="inferred from homology"/>
<dbReference type="InterPro" id="IPR038770">
    <property type="entry name" value="Na+/solute_symporter_sf"/>
</dbReference>
<keyword evidence="12" id="KW-1185">Reference proteome</keyword>
<feature type="transmembrane region" description="Helical" evidence="9">
    <location>
        <begin position="282"/>
        <end position="300"/>
    </location>
</feature>
<dbReference type="GO" id="GO:0016020">
    <property type="term" value="C:membrane"/>
    <property type="evidence" value="ECO:0007669"/>
    <property type="project" value="UniProtKB-SubCell"/>
</dbReference>
<feature type="transmembrane region" description="Helical" evidence="9">
    <location>
        <begin position="32"/>
        <end position="51"/>
    </location>
</feature>
<feature type="domain" description="RCK N-terminal" evidence="10">
    <location>
        <begin position="426"/>
        <end position="543"/>
    </location>
</feature>
<dbReference type="PROSITE" id="PS51201">
    <property type="entry name" value="RCK_N"/>
    <property type="match status" value="1"/>
</dbReference>
<dbReference type="InterPro" id="IPR036291">
    <property type="entry name" value="NAD(P)-bd_dom_sf"/>
</dbReference>
<dbReference type="PANTHER" id="PTHR42751">
    <property type="entry name" value="SODIUM/HYDROGEN EXCHANGER FAMILY/TRKA DOMAIN PROTEIN"/>
    <property type="match status" value="1"/>
</dbReference>
<dbReference type="STRING" id="105559.Nwat_3117"/>
<feature type="transmembrane region" description="Helical" evidence="9">
    <location>
        <begin position="6"/>
        <end position="25"/>
    </location>
</feature>
<evidence type="ECO:0000256" key="2">
    <source>
        <dbReference type="ARBA" id="ARBA00005551"/>
    </source>
</evidence>
<feature type="transmembrane region" description="Helical" evidence="9">
    <location>
        <begin position="229"/>
        <end position="262"/>
    </location>
</feature>
<dbReference type="Gene3D" id="3.40.50.720">
    <property type="entry name" value="NAD(P)-binding Rossmann-like Domain"/>
    <property type="match status" value="1"/>
</dbReference>
<dbReference type="HOGENOM" id="CLU_005126_9_1_6"/>
<dbReference type="Gene3D" id="1.20.1530.20">
    <property type="match status" value="1"/>
</dbReference>
<dbReference type="eggNOG" id="COG4651">
    <property type="taxonomic scope" value="Bacteria"/>
</dbReference>
<evidence type="ECO:0000256" key="8">
    <source>
        <dbReference type="ARBA" id="ARBA00023136"/>
    </source>
</evidence>
<evidence type="ECO:0000256" key="4">
    <source>
        <dbReference type="ARBA" id="ARBA00022449"/>
    </source>
</evidence>
<evidence type="ECO:0000256" key="9">
    <source>
        <dbReference type="SAM" id="Phobius"/>
    </source>
</evidence>
<feature type="transmembrane region" description="Helical" evidence="9">
    <location>
        <begin position="188"/>
        <end position="208"/>
    </location>
</feature>
<dbReference type="EMBL" id="CP002086">
    <property type="protein sequence ID" value="ADJ29835.1"/>
    <property type="molecule type" value="Genomic_DNA"/>
</dbReference>
<dbReference type="GO" id="GO:0015297">
    <property type="term" value="F:antiporter activity"/>
    <property type="evidence" value="ECO:0007669"/>
    <property type="project" value="UniProtKB-KW"/>
</dbReference>
<evidence type="ECO:0000259" key="10">
    <source>
        <dbReference type="PROSITE" id="PS51201"/>
    </source>
</evidence>
<evidence type="ECO:0000256" key="7">
    <source>
        <dbReference type="ARBA" id="ARBA00023065"/>
    </source>
</evidence>
<dbReference type="eggNOG" id="COG1226">
    <property type="taxonomic scope" value="Bacteria"/>
</dbReference>
<keyword evidence="5 9" id="KW-0812">Transmembrane</keyword>
<evidence type="ECO:0000256" key="1">
    <source>
        <dbReference type="ARBA" id="ARBA00004141"/>
    </source>
</evidence>
<feature type="transmembrane region" description="Helical" evidence="9">
    <location>
        <begin position="307"/>
        <end position="331"/>
    </location>
</feature>
<keyword evidence="4" id="KW-0050">Antiport</keyword>
<dbReference type="Pfam" id="PF00999">
    <property type="entry name" value="Na_H_Exchanger"/>
    <property type="match status" value="1"/>
</dbReference>
<name>D8K4N3_NITWC</name>
<dbReference type="InterPro" id="IPR006153">
    <property type="entry name" value="Cation/H_exchanger_TM"/>
</dbReference>
<comment type="subcellular location">
    <subcellularLocation>
        <location evidence="1">Membrane</location>
        <topology evidence="1">Multi-pass membrane protein</topology>
    </subcellularLocation>
</comment>
<dbReference type="InterPro" id="IPR003148">
    <property type="entry name" value="RCK_N"/>
</dbReference>
<accession>D8K4N3</accession>
<reference evidence="11 12" key="1">
    <citation type="submission" date="2010-06" db="EMBL/GenBank/DDBJ databases">
        <title>Complete sequence of chromosome of Nitrosococcus watsoni C-113.</title>
        <authorList>
            <consortium name="US DOE Joint Genome Institute"/>
            <person name="Lucas S."/>
            <person name="Copeland A."/>
            <person name="Lapidus A."/>
            <person name="Cheng J.-F."/>
            <person name="Bruce D."/>
            <person name="Goodwin L."/>
            <person name="Pitluck S."/>
            <person name="Malfatti S.A."/>
            <person name="Chain P.S.G."/>
            <person name="Land M."/>
            <person name="Hauser L."/>
            <person name="Kyrpides N."/>
            <person name="Ivanova N."/>
            <person name="Cambell M.A."/>
            <person name="Heidelberg J.F."/>
            <person name="Klotz M.G."/>
            <person name="Woyke T."/>
        </authorList>
    </citation>
    <scope>NUCLEOTIDE SEQUENCE [LARGE SCALE GENOMIC DNA]</scope>
    <source>
        <strain evidence="11 12">C-113</strain>
    </source>
</reference>
<evidence type="ECO:0000313" key="11">
    <source>
        <dbReference type="EMBL" id="ADJ29835.1"/>
    </source>
</evidence>
<feature type="transmembrane region" description="Helical" evidence="9">
    <location>
        <begin position="148"/>
        <end position="168"/>
    </location>
</feature>
<keyword evidence="6 9" id="KW-1133">Transmembrane helix</keyword>
<feature type="transmembrane region" description="Helical" evidence="9">
    <location>
        <begin position="370"/>
        <end position="389"/>
    </location>
</feature>
<dbReference type="Pfam" id="PF02254">
    <property type="entry name" value="TrkA_N"/>
    <property type="match status" value="1"/>
</dbReference>
<dbReference type="KEGG" id="nwa:Nwat_3117"/>
<dbReference type="PANTHER" id="PTHR42751:SF1">
    <property type="entry name" value="CATION_PROTON ANTIPORTER YBAL-RELATED"/>
    <property type="match status" value="1"/>
</dbReference>
<feature type="transmembrane region" description="Helical" evidence="9">
    <location>
        <begin position="88"/>
        <end position="112"/>
    </location>
</feature>
<gene>
    <name evidence="11" type="ordered locus">Nwat_3117</name>
</gene>
<keyword evidence="7" id="KW-0406">Ion transport</keyword>
<evidence type="ECO:0000256" key="6">
    <source>
        <dbReference type="ARBA" id="ARBA00022989"/>
    </source>
</evidence>
<organism evidence="11 12">
    <name type="scientific">Nitrosococcus watsoni (strain C-113)</name>
    <dbReference type="NCBI Taxonomy" id="105559"/>
    <lineage>
        <taxon>Bacteria</taxon>
        <taxon>Pseudomonadati</taxon>
        <taxon>Pseudomonadota</taxon>
        <taxon>Gammaproteobacteria</taxon>
        <taxon>Chromatiales</taxon>
        <taxon>Chromatiaceae</taxon>
        <taxon>Nitrosococcus</taxon>
    </lineage>
</organism>
<keyword evidence="8 9" id="KW-0472">Membrane</keyword>
<evidence type="ECO:0000256" key="3">
    <source>
        <dbReference type="ARBA" id="ARBA00022448"/>
    </source>
</evidence>